<evidence type="ECO:0000256" key="1">
    <source>
        <dbReference type="SAM" id="Coils"/>
    </source>
</evidence>
<organism evidence="2 3">
    <name type="scientific">Clostridium perfringens</name>
    <dbReference type="NCBI Taxonomy" id="1502"/>
    <lineage>
        <taxon>Bacteria</taxon>
        <taxon>Bacillati</taxon>
        <taxon>Bacillota</taxon>
        <taxon>Clostridia</taxon>
        <taxon>Eubacteriales</taxon>
        <taxon>Clostridiaceae</taxon>
        <taxon>Clostridium</taxon>
    </lineage>
</organism>
<dbReference type="AlphaFoldDB" id="A0A140GRC9"/>
<gene>
    <name evidence="2" type="ORF">JFP838_pA0172</name>
</gene>
<evidence type="ECO:0000313" key="3">
    <source>
        <dbReference type="Proteomes" id="UP000070260"/>
    </source>
</evidence>
<evidence type="ECO:0000313" key="2">
    <source>
        <dbReference type="EMBL" id="AMN31088.1"/>
    </source>
</evidence>
<keyword evidence="2" id="KW-0614">Plasmid</keyword>
<dbReference type="Proteomes" id="UP000070260">
    <property type="component" value="Plasmid pJFP838A"/>
</dbReference>
<feature type="coiled-coil region" evidence="1">
    <location>
        <begin position="79"/>
        <end position="120"/>
    </location>
</feature>
<dbReference type="EMBL" id="CP013615">
    <property type="protein sequence ID" value="AMN31088.1"/>
    <property type="molecule type" value="Genomic_DNA"/>
</dbReference>
<protein>
    <submittedName>
        <fullName evidence="2">Uncharacterized protein</fullName>
    </submittedName>
</protein>
<sequence>MKNIERILEMLKLFEGRDFYGVNFYRGDYFKSSIGATKKLSKEEAKRIIEENIKCDVRQKECFFNEWSTNTLPAFKKSVDNINNKINVKKIELEALISEIAFLETELNDRVEKITKYEEEDVKTIICISEHKKVSNYGEYALYISLKNVTSKSNFDIEILEREKLSFNQRVTYRNQKILDWIKTNNVQEIHTNIDLSNFIIKNKLTNLKVYSDL</sequence>
<dbReference type="PATRIC" id="fig|1502.177.peg.3379"/>
<reference evidence="2 3" key="1">
    <citation type="journal article" date="2016" name="PLoS ONE">
        <title>Plasmid Characterization and Chromosome Analysis of Two netF+ Clostridium perfringens Isolates Associated with Foal and Canine Necrotizing Enteritis.</title>
        <authorList>
            <person name="Mehdizadeh Gohari I."/>
            <person name="Kropinski A.M."/>
            <person name="Weese S.J."/>
            <person name="Parreira V.R."/>
            <person name="Whitehead A.E."/>
            <person name="Boerlin P."/>
            <person name="Prescott J.F."/>
        </authorList>
    </citation>
    <scope>NUCLEOTIDE SEQUENCE [LARGE SCALE GENOMIC DNA]</scope>
    <source>
        <strain evidence="2 3">JP838</strain>
        <plasmid evidence="3">Plasmid pJFP838A</plasmid>
    </source>
</reference>
<dbReference type="RefSeq" id="WP_061429690.1">
    <property type="nucleotide sequence ID" value="NZ_CATNZX010000001.1"/>
</dbReference>
<proteinExistence type="predicted"/>
<geneLocation type="plasmid" evidence="2 3">
    <name>pJFP838A</name>
</geneLocation>
<accession>A0A140GRC9</accession>
<name>A0A140GRC9_CLOPF</name>
<keyword evidence="1" id="KW-0175">Coiled coil</keyword>